<gene>
    <name evidence="3" type="primary">dapA</name>
    <name evidence="3" type="ORF">GCM10010844_28900</name>
</gene>
<keyword evidence="1 2" id="KW-0456">Lyase</keyword>
<organism evidence="3 4">
    <name type="scientific">Deinococcus radiotolerans</name>
    <dbReference type="NCBI Taxonomy" id="1309407"/>
    <lineage>
        <taxon>Bacteria</taxon>
        <taxon>Thermotogati</taxon>
        <taxon>Deinococcota</taxon>
        <taxon>Deinococci</taxon>
        <taxon>Deinococcales</taxon>
        <taxon>Deinococcaceae</taxon>
        <taxon>Deinococcus</taxon>
    </lineage>
</organism>
<dbReference type="InterPro" id="IPR013785">
    <property type="entry name" value="Aldolase_TIM"/>
</dbReference>
<evidence type="ECO:0000256" key="1">
    <source>
        <dbReference type="ARBA" id="ARBA00023239"/>
    </source>
</evidence>
<evidence type="ECO:0000313" key="4">
    <source>
        <dbReference type="Proteomes" id="UP000604341"/>
    </source>
</evidence>
<dbReference type="PANTHER" id="PTHR12128:SF72">
    <property type="entry name" value="DIHYDRODIPICOLINATE SYNTHASE"/>
    <property type="match status" value="1"/>
</dbReference>
<sequence>MTQPTLFEGVFPAITTPFQADGTVDHDFLSEHARWMMRAGSRGIVPLGSLGEGNTLEEAEKTAVLRTLVSALGSAPVIPGIGSLSTAGAVRLAQAAQDAGCQGLMVLPPYVYTSDWREMKAHMAAVISATDLPVILYNNPIAYRTDFQPAHILELAQEHANVRAVKESSADVRRVTALAATLPAHVELMVGVDDLLLEGVAAGATGWIAGLVNAYPAESVQLFNLARGGQLKEAADLYRWFLPLLRLDTGIKFVQLIKQVQAEVGRGSAQVRAPRLPLTPDEVREVQGLVAQASARQPALV</sequence>
<proteinExistence type="inferred from homology"/>
<dbReference type="Proteomes" id="UP000604341">
    <property type="component" value="Unassembled WGS sequence"/>
</dbReference>
<name>A0ABQ2FL11_9DEIO</name>
<comment type="caution">
    <text evidence="3">The sequence shown here is derived from an EMBL/GenBank/DDBJ whole genome shotgun (WGS) entry which is preliminary data.</text>
</comment>
<protein>
    <submittedName>
        <fullName evidence="3">Dihydrodipicolinate synthase family protein</fullName>
    </submittedName>
</protein>
<dbReference type="SUPFAM" id="SSF51569">
    <property type="entry name" value="Aldolase"/>
    <property type="match status" value="1"/>
</dbReference>
<dbReference type="PIRSF" id="PIRSF001365">
    <property type="entry name" value="DHDPS"/>
    <property type="match status" value="1"/>
</dbReference>
<accession>A0ABQ2FL11</accession>
<evidence type="ECO:0000256" key="2">
    <source>
        <dbReference type="PIRNR" id="PIRNR001365"/>
    </source>
</evidence>
<dbReference type="InterPro" id="IPR002220">
    <property type="entry name" value="DapA-like"/>
</dbReference>
<reference evidence="4" key="1">
    <citation type="journal article" date="2019" name="Int. J. Syst. Evol. Microbiol.">
        <title>The Global Catalogue of Microorganisms (GCM) 10K type strain sequencing project: providing services to taxonomists for standard genome sequencing and annotation.</title>
        <authorList>
            <consortium name="The Broad Institute Genomics Platform"/>
            <consortium name="The Broad Institute Genome Sequencing Center for Infectious Disease"/>
            <person name="Wu L."/>
            <person name="Ma J."/>
        </authorList>
    </citation>
    <scope>NUCLEOTIDE SEQUENCE [LARGE SCALE GENOMIC DNA]</scope>
    <source>
        <strain evidence="4">JCM 19173</strain>
    </source>
</reference>
<comment type="similarity">
    <text evidence="2">Belongs to the DapA family.</text>
</comment>
<dbReference type="EMBL" id="BMPE01000009">
    <property type="protein sequence ID" value="GGL08332.1"/>
    <property type="molecule type" value="Genomic_DNA"/>
</dbReference>
<dbReference type="PRINTS" id="PR00146">
    <property type="entry name" value="DHPICSNTHASE"/>
</dbReference>
<dbReference type="Pfam" id="PF00701">
    <property type="entry name" value="DHDPS"/>
    <property type="match status" value="1"/>
</dbReference>
<dbReference type="SMART" id="SM01130">
    <property type="entry name" value="DHDPS"/>
    <property type="match status" value="1"/>
</dbReference>
<evidence type="ECO:0000313" key="3">
    <source>
        <dbReference type="EMBL" id="GGL08332.1"/>
    </source>
</evidence>
<keyword evidence="4" id="KW-1185">Reference proteome</keyword>
<dbReference type="PANTHER" id="PTHR12128">
    <property type="entry name" value="DIHYDRODIPICOLINATE SYNTHASE"/>
    <property type="match status" value="1"/>
</dbReference>
<dbReference type="RefSeq" id="WP_189069700.1">
    <property type="nucleotide sequence ID" value="NZ_BMPE01000009.1"/>
</dbReference>
<dbReference type="Gene3D" id="3.20.20.70">
    <property type="entry name" value="Aldolase class I"/>
    <property type="match status" value="1"/>
</dbReference>
<dbReference type="CDD" id="cd00408">
    <property type="entry name" value="DHDPS-like"/>
    <property type="match status" value="1"/>
</dbReference>